<gene>
    <name evidence="2" type="ORF">PDIGIT_LOCUS10365</name>
</gene>
<dbReference type="InterPro" id="IPR023753">
    <property type="entry name" value="FAD/NAD-binding_dom"/>
</dbReference>
<dbReference type="OrthoDB" id="202203at2759"/>
<sequence>MGPRNITISDLKYPVAIACIYYIISKMRLPALTDALASSTTSLAKLSLGKTQKHRVLVVGCAYGGVTAVVNLLDLEKGQARQSVYPGAEFGGKRCRRGIDITVIDQRDGYFHSVGAPLAHVAPSHTTKMWKRFSRLNELQNSNLSFKHGSVTSINPSSKIATYRDRSGTERQQEYDYVIVATGLKRHWPAVPKSGSYEEYMQDGKKFIAKIVGGDPEKPQVGRRVVIIGAGAVGIEFAGEIKNYYPHINVTLVHSRSQVLSSEPLPSEVKDQVATILAEEGVDVVLGNRAAITELPSGEFEVKLADGRVLTADFVIDSTKKGEPTTEIIPPQCLNKDGEIEVNGDLTFKADIPNREAHFGVGDVIAWTGIKRAGSAMVMGQAAAQNIFASILNDEADPASSSSSAGEAVSASPPYKFTELPSWPAVIGIAVGKQCLTYDKTNGMKFGVEVMQGYFQDDLGWSSNLKYLGLSDMVDMKENENVDAKDDTWVEIREVGVEDVSVTA</sequence>
<dbReference type="PANTHER" id="PTHR43735">
    <property type="entry name" value="APOPTOSIS-INDUCING FACTOR 1"/>
    <property type="match status" value="1"/>
</dbReference>
<feature type="domain" description="FAD/NAD(P)-binding" evidence="1">
    <location>
        <begin position="96"/>
        <end position="378"/>
    </location>
</feature>
<dbReference type="PRINTS" id="PR00411">
    <property type="entry name" value="PNDRDTASEI"/>
</dbReference>
<protein>
    <recommendedName>
        <fullName evidence="1">FAD/NAD(P)-binding domain-containing protein</fullName>
    </recommendedName>
</protein>
<accession>A0A9W4ULV9</accession>
<dbReference type="Gene3D" id="3.50.50.100">
    <property type="match status" value="1"/>
</dbReference>
<dbReference type="EMBL" id="CAOQHR010000007">
    <property type="protein sequence ID" value="CAI6337256.1"/>
    <property type="molecule type" value="Genomic_DNA"/>
</dbReference>
<dbReference type="SUPFAM" id="SSF51905">
    <property type="entry name" value="FAD/NAD(P)-binding domain"/>
    <property type="match status" value="1"/>
</dbReference>
<dbReference type="Proteomes" id="UP001152607">
    <property type="component" value="Unassembled WGS sequence"/>
</dbReference>
<evidence type="ECO:0000259" key="1">
    <source>
        <dbReference type="Pfam" id="PF07992"/>
    </source>
</evidence>
<dbReference type="PANTHER" id="PTHR43735:SF24">
    <property type="entry name" value="NUCLEOTIDE-DISULPHIDE OXIDOREDUCTASE AMID-LIKE, PUTATIVE (AFU_ORTHOLOGUE AFUA_1G17180)-RELATED"/>
    <property type="match status" value="1"/>
</dbReference>
<reference evidence="2" key="1">
    <citation type="submission" date="2023-01" db="EMBL/GenBank/DDBJ databases">
        <authorList>
            <person name="Van Ghelder C."/>
            <person name="Rancurel C."/>
        </authorList>
    </citation>
    <scope>NUCLEOTIDE SEQUENCE</scope>
    <source>
        <strain evidence="2">CNCM I-4278</strain>
    </source>
</reference>
<dbReference type="Pfam" id="PF07992">
    <property type="entry name" value="Pyr_redox_2"/>
    <property type="match status" value="1"/>
</dbReference>
<dbReference type="GO" id="GO:0004174">
    <property type="term" value="F:electron-transferring-flavoprotein dehydrogenase activity"/>
    <property type="evidence" value="ECO:0007669"/>
    <property type="project" value="TreeGrafter"/>
</dbReference>
<evidence type="ECO:0000313" key="3">
    <source>
        <dbReference type="Proteomes" id="UP001152607"/>
    </source>
</evidence>
<dbReference type="AlphaFoldDB" id="A0A9W4ULV9"/>
<name>A0A9W4ULV9_9PLEO</name>
<comment type="caution">
    <text evidence="2">The sequence shown here is derived from an EMBL/GenBank/DDBJ whole genome shotgun (WGS) entry which is preliminary data.</text>
</comment>
<dbReference type="GO" id="GO:0050660">
    <property type="term" value="F:flavin adenine dinucleotide binding"/>
    <property type="evidence" value="ECO:0007669"/>
    <property type="project" value="TreeGrafter"/>
</dbReference>
<dbReference type="InterPro" id="IPR036188">
    <property type="entry name" value="FAD/NAD-bd_sf"/>
</dbReference>
<dbReference type="PRINTS" id="PR00368">
    <property type="entry name" value="FADPNR"/>
</dbReference>
<evidence type="ECO:0000313" key="2">
    <source>
        <dbReference type="EMBL" id="CAI6337256.1"/>
    </source>
</evidence>
<proteinExistence type="predicted"/>
<keyword evidence="3" id="KW-1185">Reference proteome</keyword>
<dbReference type="GO" id="GO:0005737">
    <property type="term" value="C:cytoplasm"/>
    <property type="evidence" value="ECO:0007669"/>
    <property type="project" value="TreeGrafter"/>
</dbReference>
<organism evidence="2 3">
    <name type="scientific">Periconia digitata</name>
    <dbReference type="NCBI Taxonomy" id="1303443"/>
    <lineage>
        <taxon>Eukaryota</taxon>
        <taxon>Fungi</taxon>
        <taxon>Dikarya</taxon>
        <taxon>Ascomycota</taxon>
        <taxon>Pezizomycotina</taxon>
        <taxon>Dothideomycetes</taxon>
        <taxon>Pleosporomycetidae</taxon>
        <taxon>Pleosporales</taxon>
        <taxon>Massarineae</taxon>
        <taxon>Periconiaceae</taxon>
        <taxon>Periconia</taxon>
    </lineage>
</organism>